<keyword evidence="2" id="KW-0808">Transferase</keyword>
<evidence type="ECO:0000256" key="3">
    <source>
        <dbReference type="ARBA" id="ARBA00024356"/>
    </source>
</evidence>
<dbReference type="SUPFAM" id="SSF75005">
    <property type="entry name" value="Arabinanase/levansucrase/invertase"/>
    <property type="match status" value="1"/>
</dbReference>
<dbReference type="AlphaFoldDB" id="A0A7T7UWF5"/>
<evidence type="ECO:0000256" key="2">
    <source>
        <dbReference type="ARBA" id="ARBA00022679"/>
    </source>
</evidence>
<organism evidence="4 5">
    <name type="scientific">Elizabethkingia bruuniana</name>
    <dbReference type="NCBI Taxonomy" id="1756149"/>
    <lineage>
        <taxon>Bacteria</taxon>
        <taxon>Pseudomonadati</taxon>
        <taxon>Bacteroidota</taxon>
        <taxon>Flavobacteriia</taxon>
        <taxon>Flavobacteriales</taxon>
        <taxon>Weeksellaceae</taxon>
        <taxon>Elizabethkingia</taxon>
    </lineage>
</organism>
<dbReference type="InterPro" id="IPR007184">
    <property type="entry name" value="Mannoside_phosphorylase"/>
</dbReference>
<dbReference type="OrthoDB" id="9775877at2"/>
<accession>A0A7T7UWF5</accession>
<dbReference type="EMBL" id="CP067018">
    <property type="protein sequence ID" value="QQN57468.1"/>
    <property type="molecule type" value="Genomic_DNA"/>
</dbReference>
<dbReference type="InterPro" id="IPR023296">
    <property type="entry name" value="Glyco_hydro_beta-prop_sf"/>
</dbReference>
<protein>
    <submittedName>
        <fullName evidence="4">Pesticidal protein Cry7Aa</fullName>
    </submittedName>
</protein>
<dbReference type="CDD" id="cd18614">
    <property type="entry name" value="GH130"/>
    <property type="match status" value="1"/>
</dbReference>
<reference evidence="4 5" key="1">
    <citation type="submission" date="2020-12" db="EMBL/GenBank/DDBJ databases">
        <title>FDA dAtabase for Regulatory Grade micrObial Sequences (FDA-ARGOS): Supporting development and validation of Infectious Disease Dx tests.</title>
        <authorList>
            <person name="Kerrigan L."/>
            <person name="Long C."/>
            <person name="Tallon L."/>
            <person name="Sadzewicz L."/>
            <person name="Zhao X."/>
            <person name="Boylan J."/>
            <person name="Ott S."/>
            <person name="Bowen H."/>
            <person name="Vavikolanu K."/>
            <person name="Mehta A."/>
            <person name="Aluvathingal J."/>
            <person name="Nadendla S."/>
            <person name="Yan Y."/>
            <person name="Sichtig H."/>
        </authorList>
    </citation>
    <scope>NUCLEOTIDE SEQUENCE [LARGE SCALE GENOMIC DNA]</scope>
    <source>
        <strain evidence="4 5">FDAARGOS_1031</strain>
    </source>
</reference>
<dbReference type="GO" id="GO:0016757">
    <property type="term" value="F:glycosyltransferase activity"/>
    <property type="evidence" value="ECO:0007669"/>
    <property type="project" value="UniProtKB-KW"/>
</dbReference>
<comment type="similarity">
    <text evidence="3">Belongs to the glycosyl hydrolase 130 family.</text>
</comment>
<evidence type="ECO:0000313" key="4">
    <source>
        <dbReference type="EMBL" id="QQN57468.1"/>
    </source>
</evidence>
<name>A0A7T7UWF5_9FLAO</name>
<proteinExistence type="inferred from homology"/>
<gene>
    <name evidence="4" type="ORF">I6H88_13545</name>
</gene>
<dbReference type="KEGG" id="egm:AYC65_02630"/>
<keyword evidence="1" id="KW-0328">Glycosyltransferase</keyword>
<dbReference type="PANTHER" id="PTHR34106">
    <property type="entry name" value="GLYCOSIDASE"/>
    <property type="match status" value="1"/>
</dbReference>
<dbReference type="PANTHER" id="PTHR34106:SF5">
    <property type="entry name" value="GLYCOSIDASE"/>
    <property type="match status" value="1"/>
</dbReference>
<evidence type="ECO:0000256" key="1">
    <source>
        <dbReference type="ARBA" id="ARBA00022676"/>
    </source>
</evidence>
<dbReference type="Gene3D" id="2.115.10.20">
    <property type="entry name" value="Glycosyl hydrolase domain, family 43"/>
    <property type="match status" value="1"/>
</dbReference>
<dbReference type="RefSeq" id="WP_034871311.1">
    <property type="nucleotide sequence ID" value="NZ_CBCSDR010000005.1"/>
</dbReference>
<dbReference type="Proteomes" id="UP000595426">
    <property type="component" value="Chromosome"/>
</dbReference>
<sequence length="347" mass="40113">MKSLKIKKEGILLKKTDYSFENEGVLNPAVIKDNKIIHLFYRAVAKGNFSSIGYCQLSDPLHIENRKDVPALVPEYDYEKQGMEDPRLVKIDNLFYLTYTAYDGINALGALATSTDLKTWKKAGIIVPRITYEEFKHLSEDKDNLHDKYIRYNHFQISHQTNSDNVYLWSKNLVFFPRRINGNLYFLHRIRPDIQMVTGIKNIKALTLDFWKDYFLHFKDHIVLSPVYAHETSYIGSGCPPIETPEGWLIIYHGVYDSIEGYVYTACAAMLDLEDPKKEIARLPYPLFQPEKKWELKGEVNNVCFPTGALVENDTLYIYYGAADQRIAVVSVKLSELIKELLQYSSL</sequence>
<evidence type="ECO:0000313" key="5">
    <source>
        <dbReference type="Proteomes" id="UP000595426"/>
    </source>
</evidence>
<keyword evidence="5" id="KW-1185">Reference proteome</keyword>
<dbReference type="GeneID" id="93131780"/>
<dbReference type="PIRSF" id="PIRSF016202">
    <property type="entry name" value="PH1107"/>
    <property type="match status" value="1"/>
</dbReference>
<dbReference type="Pfam" id="PF04041">
    <property type="entry name" value="Glyco_hydro_130"/>
    <property type="match status" value="1"/>
</dbReference>